<dbReference type="AlphaFoldDB" id="B9L294"/>
<reference evidence="1 2" key="1">
    <citation type="journal article" date="2009" name="PLoS ONE">
        <title>Complete genome sequence of the aerobic CO-oxidizing thermophile Thermomicrobium roseum.</title>
        <authorList>
            <person name="Wu D."/>
            <person name="Raymond J."/>
            <person name="Wu M."/>
            <person name="Chatterji S."/>
            <person name="Ren Q."/>
            <person name="Graham J.E."/>
            <person name="Bryant D.A."/>
            <person name="Robb F."/>
            <person name="Colman A."/>
            <person name="Tallon L.J."/>
            <person name="Badger J.H."/>
            <person name="Madupu R."/>
            <person name="Ward N.L."/>
            <person name="Eisen J.A."/>
        </authorList>
    </citation>
    <scope>NUCLEOTIDE SEQUENCE [LARGE SCALE GENOMIC DNA]</scope>
    <source>
        <strain evidence="2">ATCC 27502 / DSM 5159 / P-2</strain>
    </source>
</reference>
<dbReference type="EMBL" id="CP001275">
    <property type="protein sequence ID" value="ACM05258.1"/>
    <property type="molecule type" value="Genomic_DNA"/>
</dbReference>
<organism evidence="1 2">
    <name type="scientific">Thermomicrobium roseum (strain ATCC 27502 / DSM 5159 / P-2)</name>
    <dbReference type="NCBI Taxonomy" id="309801"/>
    <lineage>
        <taxon>Bacteria</taxon>
        <taxon>Pseudomonadati</taxon>
        <taxon>Thermomicrobiota</taxon>
        <taxon>Thermomicrobia</taxon>
        <taxon>Thermomicrobiales</taxon>
        <taxon>Thermomicrobiaceae</taxon>
        <taxon>Thermomicrobium</taxon>
    </lineage>
</organism>
<proteinExistence type="predicted"/>
<evidence type="ECO:0000313" key="2">
    <source>
        <dbReference type="Proteomes" id="UP000000447"/>
    </source>
</evidence>
<sequence length="76" mass="8137">MGISGGLVFRPPVHVVGARSISFVDRVHPCWLTVLSSREFDEGEPNQRPTAYREALGKLLLSRSGPGAHAGAVIRG</sequence>
<gene>
    <name evidence="1" type="ordered locus">trd_0076</name>
</gene>
<name>B9L294_THERP</name>
<dbReference type="Proteomes" id="UP000000447">
    <property type="component" value="Chromosome"/>
</dbReference>
<protein>
    <submittedName>
        <fullName evidence="1">Uncharacterized protein</fullName>
    </submittedName>
</protein>
<dbReference type="KEGG" id="tro:trd_0076"/>
<accession>B9L294</accession>
<dbReference type="STRING" id="309801.trd_0076"/>
<keyword evidence="2" id="KW-1185">Reference proteome</keyword>
<dbReference type="HOGENOM" id="CLU_2653327_0_0_0"/>
<evidence type="ECO:0000313" key="1">
    <source>
        <dbReference type="EMBL" id="ACM05258.1"/>
    </source>
</evidence>